<dbReference type="NCBIfam" id="TIGR00711">
    <property type="entry name" value="efflux_EmrB"/>
    <property type="match status" value="1"/>
</dbReference>
<keyword evidence="2" id="KW-0813">Transport</keyword>
<dbReference type="PROSITE" id="PS50850">
    <property type="entry name" value="MFS"/>
    <property type="match status" value="1"/>
</dbReference>
<evidence type="ECO:0000313" key="10">
    <source>
        <dbReference type="Proteomes" id="UP000494170"/>
    </source>
</evidence>
<dbReference type="EMBL" id="CABVPY010000015">
    <property type="protein sequence ID" value="VWB62822.1"/>
    <property type="molecule type" value="Genomic_DNA"/>
</dbReference>
<feature type="transmembrane region" description="Helical" evidence="7">
    <location>
        <begin position="47"/>
        <end position="67"/>
    </location>
</feature>
<evidence type="ECO:0000259" key="8">
    <source>
        <dbReference type="PROSITE" id="PS50850"/>
    </source>
</evidence>
<keyword evidence="4 7" id="KW-0812">Transmembrane</keyword>
<dbReference type="AlphaFoldDB" id="A0A6P2L014"/>
<evidence type="ECO:0000256" key="3">
    <source>
        <dbReference type="ARBA" id="ARBA00022475"/>
    </source>
</evidence>
<feature type="transmembrane region" description="Helical" evidence="7">
    <location>
        <begin position="359"/>
        <end position="384"/>
    </location>
</feature>
<evidence type="ECO:0000256" key="5">
    <source>
        <dbReference type="ARBA" id="ARBA00022989"/>
    </source>
</evidence>
<keyword evidence="3" id="KW-1003">Cell membrane</keyword>
<dbReference type="CDD" id="cd17321">
    <property type="entry name" value="MFS_MMR_MDR_like"/>
    <property type="match status" value="1"/>
</dbReference>
<reference evidence="9 10" key="1">
    <citation type="submission" date="2019-09" db="EMBL/GenBank/DDBJ databases">
        <authorList>
            <person name="Depoorter E."/>
        </authorList>
    </citation>
    <scope>NUCLEOTIDE SEQUENCE [LARGE SCALE GENOMIC DNA]</scope>
    <source>
        <strain evidence="9">LMG 6863</strain>
    </source>
</reference>
<protein>
    <submittedName>
        <fullName evidence="9">DSBA oxidoreductase</fullName>
    </submittedName>
</protein>
<dbReference type="Gene3D" id="1.20.1720.10">
    <property type="entry name" value="Multidrug resistance protein D"/>
    <property type="match status" value="1"/>
</dbReference>
<feature type="transmembrane region" description="Helical" evidence="7">
    <location>
        <begin position="336"/>
        <end position="353"/>
    </location>
</feature>
<dbReference type="Gene3D" id="1.20.1250.20">
    <property type="entry name" value="MFS general substrate transporter like domains"/>
    <property type="match status" value="1"/>
</dbReference>
<feature type="transmembrane region" description="Helical" evidence="7">
    <location>
        <begin position="442"/>
        <end position="463"/>
    </location>
</feature>
<sequence length="479" mass="49132">MTHGIHGEKRWYALIVLCLGVLMIVLDSTIVNVALPSISTDLHFTETALVWVVNAYLLTFGGCLLLGGRLGDLYGHRRMFLAGLVAFTLASLACGLAQSQTMLIAARAVQGIGGAIVSAVALSLIMNLFTEPGERARAMGVYGFVCAGGGSIGVLLGGLLTSSLSWHWIFLVNLPIGIAVYAMCVALLPRLRAPAGAARLDVAGAITVTASLMLAVYGIVGGNEAGWLSTQTVALIGAAVVLLALFIAIEARAAHPLMPLSLFASRNVALANVIAVLWAAAMFAWFFLSALYMQRVLGYGPLQVGLAFLPANLIMAVFSLGLSARIVMRFGIRGPIAAGLLIAACGLALFSRAPVDGGFVWHVLPGMTLLGIGAGVAFNPMLLAAMNDVDPADSGLASGIVNTAFMMGGALGLAVLASLAAARTDALTAANVAPLDALNGGYHAAFAFGAAFAAAAALIGLALRIRRQGAVEGVGPAMH</sequence>
<dbReference type="InterPro" id="IPR020846">
    <property type="entry name" value="MFS_dom"/>
</dbReference>
<feature type="transmembrane region" description="Helical" evidence="7">
    <location>
        <begin position="166"/>
        <end position="188"/>
    </location>
</feature>
<evidence type="ECO:0000256" key="4">
    <source>
        <dbReference type="ARBA" id="ARBA00022692"/>
    </source>
</evidence>
<organism evidence="9 10">
    <name type="scientific">Burkholderia lata (strain ATCC 17760 / DSM 23089 / LMG 22485 / NCIMB 9086 / R18194 / 383)</name>
    <dbReference type="NCBI Taxonomy" id="482957"/>
    <lineage>
        <taxon>Bacteria</taxon>
        <taxon>Pseudomonadati</taxon>
        <taxon>Pseudomonadota</taxon>
        <taxon>Betaproteobacteria</taxon>
        <taxon>Burkholderiales</taxon>
        <taxon>Burkholderiaceae</taxon>
        <taxon>Burkholderia</taxon>
        <taxon>Burkholderia cepacia complex</taxon>
    </lineage>
</organism>
<dbReference type="GO" id="GO:0005886">
    <property type="term" value="C:plasma membrane"/>
    <property type="evidence" value="ECO:0007669"/>
    <property type="project" value="UniProtKB-SubCell"/>
</dbReference>
<evidence type="ECO:0000256" key="7">
    <source>
        <dbReference type="SAM" id="Phobius"/>
    </source>
</evidence>
<feature type="transmembrane region" description="Helical" evidence="7">
    <location>
        <begin position="304"/>
        <end position="324"/>
    </location>
</feature>
<feature type="transmembrane region" description="Helical" evidence="7">
    <location>
        <begin position="141"/>
        <end position="160"/>
    </location>
</feature>
<dbReference type="PANTHER" id="PTHR42718">
    <property type="entry name" value="MAJOR FACILITATOR SUPERFAMILY MULTIDRUG TRANSPORTER MFSC"/>
    <property type="match status" value="1"/>
</dbReference>
<feature type="domain" description="Major facilitator superfamily (MFS) profile" evidence="8">
    <location>
        <begin position="13"/>
        <end position="468"/>
    </location>
</feature>
<dbReference type="SUPFAM" id="SSF103473">
    <property type="entry name" value="MFS general substrate transporter"/>
    <property type="match status" value="1"/>
</dbReference>
<feature type="transmembrane region" description="Helical" evidence="7">
    <location>
        <begin position="396"/>
        <end position="422"/>
    </location>
</feature>
<dbReference type="InterPro" id="IPR011701">
    <property type="entry name" value="MFS"/>
</dbReference>
<evidence type="ECO:0000256" key="2">
    <source>
        <dbReference type="ARBA" id="ARBA00022448"/>
    </source>
</evidence>
<feature type="transmembrane region" description="Helical" evidence="7">
    <location>
        <begin position="226"/>
        <end position="249"/>
    </location>
</feature>
<evidence type="ECO:0000256" key="1">
    <source>
        <dbReference type="ARBA" id="ARBA00004651"/>
    </source>
</evidence>
<evidence type="ECO:0000313" key="9">
    <source>
        <dbReference type="EMBL" id="VWB62822.1"/>
    </source>
</evidence>
<dbReference type="RefSeq" id="WP_174940703.1">
    <property type="nucleotide sequence ID" value="NZ_CABVPY010000015.1"/>
</dbReference>
<feature type="transmembrane region" description="Helical" evidence="7">
    <location>
        <begin position="79"/>
        <end position="98"/>
    </location>
</feature>
<dbReference type="PANTHER" id="PTHR42718:SF46">
    <property type="entry name" value="BLR6921 PROTEIN"/>
    <property type="match status" value="1"/>
</dbReference>
<feature type="transmembrane region" description="Helical" evidence="7">
    <location>
        <begin position="269"/>
        <end position="292"/>
    </location>
</feature>
<dbReference type="Proteomes" id="UP000494170">
    <property type="component" value="Unassembled WGS sequence"/>
</dbReference>
<evidence type="ECO:0000256" key="6">
    <source>
        <dbReference type="ARBA" id="ARBA00023136"/>
    </source>
</evidence>
<feature type="transmembrane region" description="Helical" evidence="7">
    <location>
        <begin position="12"/>
        <end position="35"/>
    </location>
</feature>
<name>A0A6P2L014_BURL3</name>
<accession>A0A6P2L014</accession>
<feature type="transmembrane region" description="Helical" evidence="7">
    <location>
        <begin position="200"/>
        <end position="220"/>
    </location>
</feature>
<proteinExistence type="predicted"/>
<gene>
    <name evidence="9" type="ORF">BLA6863_02929</name>
</gene>
<keyword evidence="5 7" id="KW-1133">Transmembrane helix</keyword>
<feature type="transmembrane region" description="Helical" evidence="7">
    <location>
        <begin position="104"/>
        <end position="129"/>
    </location>
</feature>
<keyword evidence="6 7" id="KW-0472">Membrane</keyword>
<dbReference type="InterPro" id="IPR036259">
    <property type="entry name" value="MFS_trans_sf"/>
</dbReference>
<dbReference type="Pfam" id="PF07690">
    <property type="entry name" value="MFS_1"/>
    <property type="match status" value="1"/>
</dbReference>
<comment type="subcellular location">
    <subcellularLocation>
        <location evidence="1">Cell membrane</location>
        <topology evidence="1">Multi-pass membrane protein</topology>
    </subcellularLocation>
</comment>
<dbReference type="GO" id="GO:0022857">
    <property type="term" value="F:transmembrane transporter activity"/>
    <property type="evidence" value="ECO:0007669"/>
    <property type="project" value="InterPro"/>
</dbReference>
<dbReference type="InterPro" id="IPR004638">
    <property type="entry name" value="EmrB-like"/>
</dbReference>